<accession>A0A6L6XAZ9</accession>
<evidence type="ECO:0000313" key="9">
    <source>
        <dbReference type="EMBL" id="MVO90851.1"/>
    </source>
</evidence>
<evidence type="ECO:0000256" key="1">
    <source>
        <dbReference type="ARBA" id="ARBA00001947"/>
    </source>
</evidence>
<evidence type="ECO:0000256" key="3">
    <source>
        <dbReference type="ARBA" id="ARBA00022670"/>
    </source>
</evidence>
<keyword evidence="6" id="KW-0482">Metalloprotease</keyword>
<organism evidence="9 10">
    <name type="scientific">Streptomyces typhae</name>
    <dbReference type="NCBI Taxonomy" id="2681492"/>
    <lineage>
        <taxon>Bacteria</taxon>
        <taxon>Bacillati</taxon>
        <taxon>Actinomycetota</taxon>
        <taxon>Actinomycetes</taxon>
        <taxon>Kitasatosporales</taxon>
        <taxon>Streptomycetaceae</taxon>
        <taxon>Streptomyces</taxon>
    </lineage>
</organism>
<comment type="cofactor">
    <cofactor evidence="1">
        <name>Zn(2+)</name>
        <dbReference type="ChEBI" id="CHEBI:29105"/>
    </cofactor>
</comment>
<evidence type="ECO:0000256" key="4">
    <source>
        <dbReference type="ARBA" id="ARBA00022801"/>
    </source>
</evidence>
<dbReference type="GO" id="GO:0006508">
    <property type="term" value="P:proteolysis"/>
    <property type="evidence" value="ECO:0007669"/>
    <property type="project" value="UniProtKB-KW"/>
</dbReference>
<dbReference type="RefSeq" id="WP_157169778.1">
    <property type="nucleotide sequence ID" value="NZ_WPNZ01000040.1"/>
</dbReference>
<keyword evidence="3" id="KW-0645">Protease</keyword>
<comment type="similarity">
    <text evidence="2">Belongs to the peptidase M50B family.</text>
</comment>
<reference evidence="9 10" key="1">
    <citation type="submission" date="2019-11" db="EMBL/GenBank/DDBJ databases">
        <title>Streptomyces typhae sp. nov., a novel endophytic actinomycete isolated from the root of cattail pollen (Typha angustifolia L.).</title>
        <authorList>
            <person name="Peng C."/>
        </authorList>
    </citation>
    <scope>NUCLEOTIDE SEQUENCE [LARGE SCALE GENOMIC DNA]</scope>
    <source>
        <strain evidence="10">p1417</strain>
    </source>
</reference>
<evidence type="ECO:0000256" key="8">
    <source>
        <dbReference type="SAM" id="Phobius"/>
    </source>
</evidence>
<dbReference type="GO" id="GO:0008237">
    <property type="term" value="F:metallopeptidase activity"/>
    <property type="evidence" value="ECO:0007669"/>
    <property type="project" value="UniProtKB-KW"/>
</dbReference>
<gene>
    <name evidence="9" type="ORF">GPA10_40460</name>
</gene>
<dbReference type="PANTHER" id="PTHR39188">
    <property type="entry name" value="MEMBRANE-ASSOCIATED ZINC METALLOPROTEASE M50B"/>
    <property type="match status" value="1"/>
</dbReference>
<feature type="region of interest" description="Disordered" evidence="7">
    <location>
        <begin position="92"/>
        <end position="127"/>
    </location>
</feature>
<protein>
    <submittedName>
        <fullName evidence="9">Uncharacterized protein</fullName>
    </submittedName>
</protein>
<feature type="transmembrane region" description="Helical" evidence="8">
    <location>
        <begin position="184"/>
        <end position="206"/>
    </location>
</feature>
<evidence type="ECO:0000256" key="2">
    <source>
        <dbReference type="ARBA" id="ARBA00007931"/>
    </source>
</evidence>
<comment type="caution">
    <text evidence="9">The sequence shown here is derived from an EMBL/GenBank/DDBJ whole genome shotgun (WGS) entry which is preliminary data.</text>
</comment>
<keyword evidence="8" id="KW-1133">Transmembrane helix</keyword>
<keyword evidence="10" id="KW-1185">Reference proteome</keyword>
<keyword evidence="8" id="KW-0472">Membrane</keyword>
<sequence length="276" mass="28455">MTKSLPLRHPAGMRADVRRAVPVVFVLAVTGLAEARLPAVHPGRSPWVYWAVGLVAAGACFASLLARDGARAVVAGRQGVAVGSFLLRPSPTRTAHARDTGAARSWDAGAERARGTGAARSWDAGAERSWDAGAERARDAAPTPEAELRTAAVGPLVSLGLALVTAPAALLLDRAGGSDLAAETLAWLAAVNVVLAVGHLLPGAPLDGARLLHALVWRRTGDRARATAVVGAAGRYVGWPLLLLGLAQVVFADDLGGLWLALAGTFLVATAEHRWG</sequence>
<dbReference type="PANTHER" id="PTHR39188:SF3">
    <property type="entry name" value="STAGE IV SPORULATION PROTEIN FB"/>
    <property type="match status" value="1"/>
</dbReference>
<keyword evidence="4" id="KW-0378">Hydrolase</keyword>
<dbReference type="Proteomes" id="UP000483802">
    <property type="component" value="Unassembled WGS sequence"/>
</dbReference>
<proteinExistence type="inferred from homology"/>
<keyword evidence="8" id="KW-0812">Transmembrane</keyword>
<dbReference type="EMBL" id="WPNZ01000040">
    <property type="protein sequence ID" value="MVO90851.1"/>
    <property type="molecule type" value="Genomic_DNA"/>
</dbReference>
<evidence type="ECO:0000256" key="6">
    <source>
        <dbReference type="ARBA" id="ARBA00023049"/>
    </source>
</evidence>
<feature type="transmembrane region" description="Helical" evidence="8">
    <location>
        <begin position="20"/>
        <end position="41"/>
    </location>
</feature>
<feature type="transmembrane region" description="Helical" evidence="8">
    <location>
        <begin position="152"/>
        <end position="172"/>
    </location>
</feature>
<name>A0A6L6XAZ9_9ACTN</name>
<dbReference type="AlphaFoldDB" id="A0A6L6XAZ9"/>
<evidence type="ECO:0000256" key="7">
    <source>
        <dbReference type="SAM" id="MobiDB-lite"/>
    </source>
</evidence>
<evidence type="ECO:0000256" key="5">
    <source>
        <dbReference type="ARBA" id="ARBA00022833"/>
    </source>
</evidence>
<feature type="transmembrane region" description="Helical" evidence="8">
    <location>
        <begin position="47"/>
        <end position="66"/>
    </location>
</feature>
<feature type="transmembrane region" description="Helical" evidence="8">
    <location>
        <begin position="227"/>
        <end position="251"/>
    </location>
</feature>
<evidence type="ECO:0000313" key="10">
    <source>
        <dbReference type="Proteomes" id="UP000483802"/>
    </source>
</evidence>
<keyword evidence="5" id="KW-0862">Zinc</keyword>